<organism evidence="2 3">
    <name type="scientific">Quercus suber</name>
    <name type="common">Cork oak</name>
    <dbReference type="NCBI Taxonomy" id="58331"/>
    <lineage>
        <taxon>Eukaryota</taxon>
        <taxon>Viridiplantae</taxon>
        <taxon>Streptophyta</taxon>
        <taxon>Embryophyta</taxon>
        <taxon>Tracheophyta</taxon>
        <taxon>Spermatophyta</taxon>
        <taxon>Magnoliopsida</taxon>
        <taxon>eudicotyledons</taxon>
        <taxon>Gunneridae</taxon>
        <taxon>Pentapetalae</taxon>
        <taxon>rosids</taxon>
        <taxon>fabids</taxon>
        <taxon>Fagales</taxon>
        <taxon>Fagaceae</taxon>
        <taxon>Quercus</taxon>
    </lineage>
</organism>
<dbReference type="PANTHER" id="PTHR45631">
    <property type="entry name" value="OS07G0107800 PROTEIN-RELATED"/>
    <property type="match status" value="1"/>
</dbReference>
<comment type="caution">
    <text evidence="2">The sequence shown here is derived from an EMBL/GenBank/DDBJ whole genome shotgun (WGS) entry which is preliminary data.</text>
</comment>
<feature type="region of interest" description="Disordered" evidence="1">
    <location>
        <begin position="167"/>
        <end position="213"/>
    </location>
</feature>
<gene>
    <name evidence="2" type="ORF">CFP56_042578</name>
</gene>
<evidence type="ECO:0000313" key="2">
    <source>
        <dbReference type="EMBL" id="KAK7817686.1"/>
    </source>
</evidence>
<proteinExistence type="predicted"/>
<feature type="compositionally biased region" description="Polar residues" evidence="1">
    <location>
        <begin position="167"/>
        <end position="177"/>
    </location>
</feature>
<sequence>MLNEPQGFGPWMKADTQGKRTSRWVEFLSEICNEGEDSNPEPTKSPPSAVVDEVEHGMNSDETGKHIISSDALGTRTDQFPTNFESLAARVTSDPVHLEKIINFHNQSQPDSHVKFKESNPISTCLVQTTLNSLTPMEIEQKENLNHPPYSQPILNQTQNPKNIESQYASNLDNSNPKLDPPTQPSNNHCQKHPDTPNPLPYPTESSQPKTLEFPNPSNVVGLSKAQLKGLAWIAFFNEAEESMVNKPSGLRELEEIIEVDPGPIALSLKPTETYQLSISGKRKGEEMDGPTLNKALKLSKIRSGDIVKINWANSGSNSGEIQKSETLVEPERDMGKQKKERKKLKARARESRGKNVSSLLKGRLANMIGINASNRKEKYLGLPLVSGKEKRLALQEVVDKLITGKRAIIKSYNKDNTNIVDWVSPLLARGDIRNIIDPRMPGNFDTNSVWKAIETAIACVPLISIQRPSMSHVVIELKECLEIEKAYEQDCGPMMKSFNDTFDVNPLGLEMDMVPQAR</sequence>
<dbReference type="GO" id="GO:0016301">
    <property type="term" value="F:kinase activity"/>
    <property type="evidence" value="ECO:0007669"/>
    <property type="project" value="UniProtKB-KW"/>
</dbReference>
<feature type="region of interest" description="Disordered" evidence="1">
    <location>
        <begin position="318"/>
        <end position="353"/>
    </location>
</feature>
<feature type="compositionally biased region" description="Polar residues" evidence="1">
    <location>
        <begin position="204"/>
        <end position="213"/>
    </location>
</feature>
<dbReference type="EMBL" id="PKMF04000868">
    <property type="protein sequence ID" value="KAK7817686.1"/>
    <property type="molecule type" value="Genomic_DNA"/>
</dbReference>
<dbReference type="Proteomes" id="UP000237347">
    <property type="component" value="Unassembled WGS sequence"/>
</dbReference>
<dbReference type="Gene3D" id="1.10.510.10">
    <property type="entry name" value="Transferase(Phosphotransferase) domain 1"/>
    <property type="match status" value="1"/>
</dbReference>
<dbReference type="PANTHER" id="PTHR45631:SF206">
    <property type="entry name" value="PROTEIN KINASE DOMAIN-CONTAINING PROTEIN"/>
    <property type="match status" value="1"/>
</dbReference>
<evidence type="ECO:0000313" key="3">
    <source>
        <dbReference type="Proteomes" id="UP000237347"/>
    </source>
</evidence>
<evidence type="ECO:0000256" key="1">
    <source>
        <dbReference type="SAM" id="MobiDB-lite"/>
    </source>
</evidence>
<name>A0AAW0IUC0_QUESU</name>
<accession>A0AAW0IUC0</accession>
<dbReference type="AlphaFoldDB" id="A0AAW0IUC0"/>
<reference evidence="2 3" key="1">
    <citation type="journal article" date="2018" name="Sci. Data">
        <title>The draft genome sequence of cork oak.</title>
        <authorList>
            <person name="Ramos A.M."/>
            <person name="Usie A."/>
            <person name="Barbosa P."/>
            <person name="Barros P.M."/>
            <person name="Capote T."/>
            <person name="Chaves I."/>
            <person name="Simoes F."/>
            <person name="Abreu I."/>
            <person name="Carrasquinho I."/>
            <person name="Faro C."/>
            <person name="Guimaraes J.B."/>
            <person name="Mendonca D."/>
            <person name="Nobrega F."/>
            <person name="Rodrigues L."/>
            <person name="Saibo N.J.M."/>
            <person name="Varela M.C."/>
            <person name="Egas C."/>
            <person name="Matos J."/>
            <person name="Miguel C.M."/>
            <person name="Oliveira M.M."/>
            <person name="Ricardo C.P."/>
            <person name="Goncalves S."/>
        </authorList>
    </citation>
    <scope>NUCLEOTIDE SEQUENCE [LARGE SCALE GENOMIC DNA]</scope>
    <source>
        <strain evidence="3">cv. HL8</strain>
    </source>
</reference>
<protein>
    <submittedName>
        <fullName evidence="2">Lrr receptor-like serine/threonine-protein kinase</fullName>
    </submittedName>
</protein>
<keyword evidence="3" id="KW-1185">Reference proteome</keyword>